<comment type="caution">
    <text evidence="12">The sequence shown here is derived from an EMBL/GenBank/DDBJ whole genome shotgun (WGS) entry which is preliminary data.</text>
</comment>
<dbReference type="FunFam" id="2.30.29.30:FF:000039">
    <property type="entry name" value="Tensin 1"/>
    <property type="match status" value="1"/>
</dbReference>
<feature type="domain" description="C2 tensin-type" evidence="11">
    <location>
        <begin position="289"/>
        <end position="415"/>
    </location>
</feature>
<proteinExistence type="inferred from homology"/>
<dbReference type="SMART" id="SM00252">
    <property type="entry name" value="SH2"/>
    <property type="match status" value="1"/>
</dbReference>
<evidence type="ECO:0000256" key="1">
    <source>
        <dbReference type="ARBA" id="ARBA00004246"/>
    </source>
</evidence>
<feature type="compositionally biased region" description="Polar residues" evidence="7">
    <location>
        <begin position="984"/>
        <end position="993"/>
    </location>
</feature>
<dbReference type="InterPro" id="IPR029021">
    <property type="entry name" value="Prot-tyrosine_phosphatase-like"/>
</dbReference>
<feature type="region of interest" description="Disordered" evidence="7">
    <location>
        <begin position="1065"/>
        <end position="1089"/>
    </location>
</feature>
<dbReference type="PROSITE" id="PS50081">
    <property type="entry name" value="ZF_DAG_PE_2"/>
    <property type="match status" value="1"/>
</dbReference>
<dbReference type="Proteomes" id="UP000752171">
    <property type="component" value="Unassembled WGS sequence"/>
</dbReference>
<dbReference type="Gene3D" id="3.30.505.10">
    <property type="entry name" value="SH2 domain"/>
    <property type="match status" value="1"/>
</dbReference>
<dbReference type="InterPro" id="IPR002219">
    <property type="entry name" value="PKC_DAG/PE"/>
</dbReference>
<dbReference type="SUPFAM" id="SSF52799">
    <property type="entry name" value="(Phosphotyrosine protein) phosphatases II"/>
    <property type="match status" value="1"/>
</dbReference>
<dbReference type="InterPro" id="IPR011993">
    <property type="entry name" value="PH-like_dom_sf"/>
</dbReference>
<dbReference type="SUPFAM" id="SSF49562">
    <property type="entry name" value="C2 domain (Calcium/lipid-binding domain, CaLB)"/>
    <property type="match status" value="1"/>
</dbReference>
<dbReference type="PROSITE" id="PS50001">
    <property type="entry name" value="SH2"/>
    <property type="match status" value="1"/>
</dbReference>
<feature type="compositionally biased region" description="Pro residues" evidence="7">
    <location>
        <begin position="1123"/>
        <end position="1132"/>
    </location>
</feature>
<reference evidence="12 13" key="1">
    <citation type="submission" date="2021-07" db="EMBL/GenBank/DDBJ databases">
        <authorList>
            <person name="Imarazene B."/>
            <person name="Zahm M."/>
            <person name="Klopp C."/>
            <person name="Cabau C."/>
            <person name="Beille S."/>
            <person name="Jouanno E."/>
            <person name="Castinel A."/>
            <person name="Lluch J."/>
            <person name="Gil L."/>
            <person name="Kuchtly C."/>
            <person name="Lopez Roques C."/>
            <person name="Donnadieu C."/>
            <person name="Parrinello H."/>
            <person name="Journot L."/>
            <person name="Du K."/>
            <person name="Schartl M."/>
            <person name="Retaux S."/>
            <person name="Guiguen Y."/>
        </authorList>
    </citation>
    <scope>NUCLEOTIDE SEQUENCE [LARGE SCALE GENOMIC DNA]</scope>
    <source>
        <strain evidence="12">Pach_M1</strain>
        <tissue evidence="12">Testis</tissue>
    </source>
</reference>
<keyword evidence="4" id="KW-0965">Cell junction</keyword>
<keyword evidence="3" id="KW-0597">Phosphoprotein</keyword>
<dbReference type="SUPFAM" id="SSF55550">
    <property type="entry name" value="SH2 domain"/>
    <property type="match status" value="1"/>
</dbReference>
<dbReference type="PROSITE" id="PS51181">
    <property type="entry name" value="PPASE_TENSIN"/>
    <property type="match status" value="1"/>
</dbReference>
<feature type="compositionally biased region" description="Low complexity" evidence="7">
    <location>
        <begin position="852"/>
        <end position="864"/>
    </location>
</feature>
<dbReference type="EMBL" id="JAICCE010000005">
    <property type="protein sequence ID" value="KAG9277218.1"/>
    <property type="molecule type" value="Genomic_DNA"/>
</dbReference>
<dbReference type="InterPro" id="IPR006020">
    <property type="entry name" value="PTB/PI_dom"/>
</dbReference>
<dbReference type="KEGG" id="amex:103046872"/>
<feature type="compositionally biased region" description="Low complexity" evidence="7">
    <location>
        <begin position="1145"/>
        <end position="1159"/>
    </location>
</feature>
<accession>A0A8T2LY48</accession>
<comment type="subcellular location">
    <subcellularLocation>
        <location evidence="1">Cell junction</location>
        <location evidence="1">Focal adhesion</location>
    </subcellularLocation>
</comment>
<dbReference type="InterPro" id="IPR033929">
    <property type="entry name" value="Tensin_PTB"/>
</dbReference>
<feature type="region of interest" description="Disordered" evidence="7">
    <location>
        <begin position="804"/>
        <end position="995"/>
    </location>
</feature>
<dbReference type="Gene3D" id="2.30.29.30">
    <property type="entry name" value="Pleckstrin-homology domain (PH domain)/Phosphotyrosine-binding domain (PTB)"/>
    <property type="match status" value="1"/>
</dbReference>
<gene>
    <name evidence="12" type="primary">TNS2</name>
    <name evidence="12" type="ORF">AMEX_G7212</name>
</gene>
<dbReference type="InterPro" id="IPR051484">
    <property type="entry name" value="Tensin_PTEN_phosphatase"/>
</dbReference>
<feature type="region of interest" description="Disordered" evidence="7">
    <location>
        <begin position="1123"/>
        <end position="1194"/>
    </location>
</feature>
<feature type="domain" description="Phorbol-ester/DAG-type" evidence="9">
    <location>
        <begin position="38"/>
        <end position="85"/>
    </location>
</feature>
<feature type="compositionally biased region" description="Polar residues" evidence="7">
    <location>
        <begin position="1160"/>
        <end position="1176"/>
    </location>
</feature>
<evidence type="ECO:0000256" key="3">
    <source>
        <dbReference type="ARBA" id="ARBA00022553"/>
    </source>
</evidence>
<evidence type="ECO:0000256" key="5">
    <source>
        <dbReference type="ARBA" id="ARBA00022999"/>
    </source>
</evidence>
<comment type="similarity">
    <text evidence="2">Belongs to the PTEN phosphatase protein family.</text>
</comment>
<dbReference type="InterPro" id="IPR014020">
    <property type="entry name" value="Tensin_C2-dom"/>
</dbReference>
<feature type="domain" description="Phosphatase tensin-type" evidence="10">
    <location>
        <begin position="112"/>
        <end position="284"/>
    </location>
</feature>
<dbReference type="InterPro" id="IPR035892">
    <property type="entry name" value="C2_domain_sf"/>
</dbReference>
<feature type="compositionally biased region" description="Polar residues" evidence="7">
    <location>
        <begin position="494"/>
        <end position="503"/>
    </location>
</feature>
<keyword evidence="5 6" id="KW-0727">SH2 domain</keyword>
<evidence type="ECO:0000259" key="10">
    <source>
        <dbReference type="PROSITE" id="PS51181"/>
    </source>
</evidence>
<dbReference type="OrthoDB" id="6273691at2759"/>
<dbReference type="PANTHER" id="PTHR45734:SF12">
    <property type="entry name" value="TENSIN-2 ISOFORM X1"/>
    <property type="match status" value="1"/>
</dbReference>
<dbReference type="Gene3D" id="3.90.190.10">
    <property type="entry name" value="Protein tyrosine phosphatase superfamily"/>
    <property type="match status" value="1"/>
</dbReference>
<evidence type="ECO:0000256" key="6">
    <source>
        <dbReference type="PROSITE-ProRule" id="PRU00191"/>
    </source>
</evidence>
<dbReference type="InterPro" id="IPR000980">
    <property type="entry name" value="SH2"/>
</dbReference>
<dbReference type="Pfam" id="PF10409">
    <property type="entry name" value="PTEN_C2"/>
    <property type="match status" value="1"/>
</dbReference>
<dbReference type="GO" id="GO:0004725">
    <property type="term" value="F:protein tyrosine phosphatase activity"/>
    <property type="evidence" value="ECO:0007669"/>
    <property type="project" value="TreeGrafter"/>
</dbReference>
<dbReference type="Gene3D" id="2.60.40.1110">
    <property type="match status" value="1"/>
</dbReference>
<dbReference type="SMART" id="SM00462">
    <property type="entry name" value="PTB"/>
    <property type="match status" value="1"/>
</dbReference>
<evidence type="ECO:0000313" key="12">
    <source>
        <dbReference type="EMBL" id="KAG9277218.1"/>
    </source>
</evidence>
<dbReference type="CDD" id="cd01213">
    <property type="entry name" value="PTB_tensin"/>
    <property type="match status" value="1"/>
</dbReference>
<dbReference type="Pfam" id="PF00017">
    <property type="entry name" value="SH2"/>
    <property type="match status" value="1"/>
</dbReference>
<feature type="region of interest" description="Disordered" evidence="7">
    <location>
        <begin position="479"/>
        <end position="551"/>
    </location>
</feature>
<feature type="domain" description="SH2" evidence="8">
    <location>
        <begin position="1206"/>
        <end position="1315"/>
    </location>
</feature>
<dbReference type="InterPro" id="IPR036860">
    <property type="entry name" value="SH2_dom_sf"/>
</dbReference>
<dbReference type="SUPFAM" id="SSF50729">
    <property type="entry name" value="PH domain-like"/>
    <property type="match status" value="1"/>
</dbReference>
<sequence length="1480" mass="162883">MGCVFSKQRRVKENTPRTRECAEDTEILSLTELGEVESHSFKGKKKQKKQQCALCTQTLDSDGVYCKECKTAARNNHEPKVSGSCATAADPVQKSNSLRGDREAAVMHRVMDRVMESRYDFDLIYITERIISVFFLPHLDEHRYSSNLKEVAAMLKSKHQDKFMVINLSEKRHDICRLNPKVEEYGWPDLHAPPLDKICAVCKAMEAWLNSDPSNVVVLHCKGNKGKTGVITAAYMHYSKISAGAEQALTTVAMRKFCEDKISPSLQPSQSRYIYYFAGLLSGTIKINSSPLLLQQVHIPSLPNYQPGGGYAPFLKIYQSLKLVYTSATYNIEDSRSKTLRISIEPALLLKGDIMVKCYHRRAGSCERECIFRVQFHTCTVHGAQLWFGKRELDQACTDERYPADATVELVFSTSPQPAKGGDSLQSDPGGSVDFSCTDPVVRWDSYENFNLHHQDSTEDICHTRGPLDGSLYAQVKKRRVPGSGSNGCKPGINPSSPTTSKPFQPVSPSSDSGHSSTPSELLEEPPLLPPHREDIERVQGRKSEKERDRETAILDDGECSSLRLVNSCCGRPYSHPQAYCVPDLPRAHPQAVRPKHHTLPCSLTSSPLNVHDVCVSQQDLLWNRGRCPHHACPQQARPLYAYPSQDAHAHSPLMHTTRSSHAHTLPAQTRLFYSGEVCPLFHCSTNSHGHTHIPPPLPSHQSLPPSPYRELRFSSTGQPSHCSCRDCAHLPDDITLHSLRVSQLESLPWSREAGFGCRREGPVHWARDGAIESHWRHRTAMSPTMPSYGHGPCHSLSIQDPPVYLVDQRPDSPSNPYPSPHSSGYHSPHPPCPCSPPQVRDSPGYASMGHSPSSSPLALTPSPKRASLPQRPYIQSPLSTGVENSLHCNHTETKSPQSDLEDVNAEDLSRKSRESAGAPLEQDDSDQRGLTQAEPFPRDASTQCSVPLEAEHIDESHTTEIKDPPVTESISSATVSSEHHANSDSSPTSQRPDSPVLVLQIQETTSVPFASTSHQEMELNKNVCLRPILKSSSTSPQASTCASERSSTSELPLLAISAEGHRLTPLTDGASSNEEGSSNDLRAPSPVPDGYITPSFPLASPSYPLLTVPHVPYTGYTEVTIPAPPLQPPLPNKQHAPPLQEPQSGTSSSKSAAPSNSSPEVQVSILTTANEQISPSRHKRVPPKGVENRESRVSSKFVQDSSKFWYKPGISRDQAIAVLKDKDPGCFLIRDSKSFQGAYGLALKVAIPPSHVINHVNNHNSQEHLVRHFLIESGGKGVKIKGCHNETYFGSLSALVYHHSIVPVSLPCTLRIPDKDLVGELQELQSGTNTSTAADLLKQGAACNVLYLNSVDIESLTGPQAISKAIKSTLNQDPCPSATTVHFKVSTQGITLTDNQRRLFFRRHYPIHSVTFSSVDPQDQRWTNADKTSNKMFGFVARRSGSSQGNACHLFAELDPEQPATAIVNFINKVMLGPQQLRK</sequence>
<evidence type="ECO:0000256" key="7">
    <source>
        <dbReference type="SAM" id="MobiDB-lite"/>
    </source>
</evidence>
<evidence type="ECO:0000259" key="11">
    <source>
        <dbReference type="PROSITE" id="PS51182"/>
    </source>
</evidence>
<organism evidence="12 13">
    <name type="scientific">Astyanax mexicanus</name>
    <name type="common">Blind cave fish</name>
    <name type="synonym">Astyanax fasciatus mexicanus</name>
    <dbReference type="NCBI Taxonomy" id="7994"/>
    <lineage>
        <taxon>Eukaryota</taxon>
        <taxon>Metazoa</taxon>
        <taxon>Chordata</taxon>
        <taxon>Craniata</taxon>
        <taxon>Vertebrata</taxon>
        <taxon>Euteleostomi</taxon>
        <taxon>Actinopterygii</taxon>
        <taxon>Neopterygii</taxon>
        <taxon>Teleostei</taxon>
        <taxon>Ostariophysi</taxon>
        <taxon>Characiformes</taxon>
        <taxon>Characoidei</taxon>
        <taxon>Acestrorhamphidae</taxon>
        <taxon>Acestrorhamphinae</taxon>
        <taxon>Astyanax</taxon>
    </lineage>
</organism>
<feature type="compositionally biased region" description="Basic and acidic residues" evidence="7">
    <location>
        <begin position="950"/>
        <end position="966"/>
    </location>
</feature>
<evidence type="ECO:0000256" key="4">
    <source>
        <dbReference type="ARBA" id="ARBA00022949"/>
    </source>
</evidence>
<feature type="compositionally biased region" description="Polar residues" evidence="7">
    <location>
        <begin position="1070"/>
        <end position="1081"/>
    </location>
</feature>
<dbReference type="InterPro" id="IPR003595">
    <property type="entry name" value="Tyr_Pase_cat"/>
</dbReference>
<evidence type="ECO:0000259" key="8">
    <source>
        <dbReference type="PROSITE" id="PS50001"/>
    </source>
</evidence>
<dbReference type="SMART" id="SM00404">
    <property type="entry name" value="PTPc_motif"/>
    <property type="match status" value="1"/>
</dbReference>
<dbReference type="PANTHER" id="PTHR45734">
    <property type="entry name" value="TENSIN"/>
    <property type="match status" value="1"/>
</dbReference>
<feature type="compositionally biased region" description="Polar residues" evidence="7">
    <location>
        <begin position="877"/>
        <end position="899"/>
    </location>
</feature>
<evidence type="ECO:0000256" key="2">
    <source>
        <dbReference type="ARBA" id="ARBA00007881"/>
    </source>
</evidence>
<feature type="compositionally biased region" description="Basic and acidic residues" evidence="7">
    <location>
        <begin position="531"/>
        <end position="551"/>
    </location>
</feature>
<dbReference type="Pfam" id="PF08416">
    <property type="entry name" value="PTB"/>
    <property type="match status" value="1"/>
</dbReference>
<protein>
    <submittedName>
        <fullName evidence="12">Tensin-2 isoform X1</fullName>
    </submittedName>
</protein>
<name>A0A8T2LY48_ASTMX</name>
<dbReference type="PROSITE" id="PS51182">
    <property type="entry name" value="C2_TENSIN"/>
    <property type="match status" value="1"/>
</dbReference>
<evidence type="ECO:0000259" key="9">
    <source>
        <dbReference type="PROSITE" id="PS50081"/>
    </source>
</evidence>
<feature type="region of interest" description="Disordered" evidence="7">
    <location>
        <begin position="1033"/>
        <end position="1052"/>
    </location>
</feature>
<dbReference type="InterPro" id="IPR013625">
    <property type="entry name" value="PTB"/>
</dbReference>
<feature type="compositionally biased region" description="Low complexity" evidence="7">
    <location>
        <begin position="507"/>
        <end position="521"/>
    </location>
</feature>
<dbReference type="GO" id="GO:0005925">
    <property type="term" value="C:focal adhesion"/>
    <property type="evidence" value="ECO:0007669"/>
    <property type="project" value="UniProtKB-SubCell"/>
</dbReference>
<feature type="compositionally biased region" description="Polar residues" evidence="7">
    <location>
        <begin position="1033"/>
        <end position="1051"/>
    </location>
</feature>
<dbReference type="SMART" id="SM01326">
    <property type="entry name" value="PTEN_C2"/>
    <property type="match status" value="1"/>
</dbReference>
<dbReference type="InterPro" id="IPR029023">
    <property type="entry name" value="Tensin_phosphatase"/>
</dbReference>
<evidence type="ECO:0000313" key="13">
    <source>
        <dbReference type="Proteomes" id="UP000752171"/>
    </source>
</evidence>